<comment type="caution">
    <text evidence="2">The sequence shown here is derived from an EMBL/GenBank/DDBJ whole genome shotgun (WGS) entry which is preliminary data.</text>
</comment>
<evidence type="ECO:0000313" key="2">
    <source>
        <dbReference type="EMBL" id="MBO1751030.1"/>
    </source>
</evidence>
<sequence>MNDDQLHRLAHVQTPRPTVQIGQVEQRARALRRRHRATVGAGTAALATALVVGGVSIPGSLQPGGSSDEPVVALALGAAPARAADAGKDCDTGTAAWAERSTWAQDQDVLGAASLVADAPWPLTGVGVHEETGACLPAAPVAVLVDTAPVRGITVWADVAEPWTEDTEGVAPSEVRGVEGQLRTLDASSYATWTEDGVLWMASGSGLPAGELLEILDGLELDQGQLAEGSVPPGFDVVQPGARPTELTTTTWWVRYGDTEAVEGEDQPVGEGVDLEVTASYREPPEVAASHFAEGVRFAEVDGARATFAPMGDPATDVGGWLRWQRDGLTYTVVGTLPMEELLDLARSVEPVDVTEPEVIEAPDLF</sequence>
<evidence type="ECO:0000256" key="1">
    <source>
        <dbReference type="SAM" id="Phobius"/>
    </source>
</evidence>
<name>A0A939RU86_9CELL</name>
<dbReference type="Proteomes" id="UP000664209">
    <property type="component" value="Unassembled WGS sequence"/>
</dbReference>
<protein>
    <submittedName>
        <fullName evidence="2">Uncharacterized protein</fullName>
    </submittedName>
</protein>
<keyword evidence="1" id="KW-0812">Transmembrane</keyword>
<dbReference type="EMBL" id="JAGEMK010000002">
    <property type="protein sequence ID" value="MBO1751030.1"/>
    <property type="molecule type" value="Genomic_DNA"/>
</dbReference>
<organism evidence="2 3">
    <name type="scientific">Actinotalea soli</name>
    <dbReference type="NCBI Taxonomy" id="2819234"/>
    <lineage>
        <taxon>Bacteria</taxon>
        <taxon>Bacillati</taxon>
        <taxon>Actinomycetota</taxon>
        <taxon>Actinomycetes</taxon>
        <taxon>Micrococcales</taxon>
        <taxon>Cellulomonadaceae</taxon>
        <taxon>Actinotalea</taxon>
    </lineage>
</organism>
<accession>A0A939RU86</accession>
<dbReference type="AlphaFoldDB" id="A0A939RU86"/>
<keyword evidence="3" id="KW-1185">Reference proteome</keyword>
<keyword evidence="1" id="KW-0472">Membrane</keyword>
<gene>
    <name evidence="2" type="ORF">J4G33_04360</name>
</gene>
<keyword evidence="1" id="KW-1133">Transmembrane helix</keyword>
<proteinExistence type="predicted"/>
<evidence type="ECO:0000313" key="3">
    <source>
        <dbReference type="Proteomes" id="UP000664209"/>
    </source>
</evidence>
<dbReference type="RefSeq" id="WP_208054727.1">
    <property type="nucleotide sequence ID" value="NZ_JAGEMK010000002.1"/>
</dbReference>
<reference evidence="2" key="1">
    <citation type="submission" date="2021-03" db="EMBL/GenBank/DDBJ databases">
        <title>Actinotalea soli sp. nov., isolated from soil.</title>
        <authorList>
            <person name="Ping W."/>
            <person name="Zhang J."/>
        </authorList>
    </citation>
    <scope>NUCLEOTIDE SEQUENCE</scope>
    <source>
        <strain evidence="2">BY-33</strain>
    </source>
</reference>
<feature type="transmembrane region" description="Helical" evidence="1">
    <location>
        <begin position="37"/>
        <end position="57"/>
    </location>
</feature>